<evidence type="ECO:0000313" key="2">
    <source>
        <dbReference type="EMBL" id="GAA1566425.1"/>
    </source>
</evidence>
<comment type="caution">
    <text evidence="2">The sequence shown here is derived from an EMBL/GenBank/DDBJ whole genome shotgun (WGS) entry which is preliminary data.</text>
</comment>
<dbReference type="Proteomes" id="UP001500190">
    <property type="component" value="Unassembled WGS sequence"/>
</dbReference>
<gene>
    <name evidence="2" type="ORF">GCM10009742_04760</name>
</gene>
<name>A0ABN2CXM1_9ACTN</name>
<reference evidence="2 3" key="1">
    <citation type="journal article" date="2019" name="Int. J. Syst. Evol. Microbiol.">
        <title>The Global Catalogue of Microorganisms (GCM) 10K type strain sequencing project: providing services to taxonomists for standard genome sequencing and annotation.</title>
        <authorList>
            <consortium name="The Broad Institute Genomics Platform"/>
            <consortium name="The Broad Institute Genome Sequencing Center for Infectious Disease"/>
            <person name="Wu L."/>
            <person name="Ma J."/>
        </authorList>
    </citation>
    <scope>NUCLEOTIDE SEQUENCE [LARGE SCALE GENOMIC DNA]</scope>
    <source>
        <strain evidence="2 3">JCM 14304</strain>
    </source>
</reference>
<sequence length="76" mass="7910">MVPRRAFTENGLKFGCKVGCEYAATVSGGVFAAAPPAAPPEQAVTEDSKARPATTAVSFTLERTGSPFDPRPDRPG</sequence>
<evidence type="ECO:0000256" key="1">
    <source>
        <dbReference type="SAM" id="MobiDB-lite"/>
    </source>
</evidence>
<proteinExistence type="predicted"/>
<organism evidence="2 3">
    <name type="scientific">Kribbella karoonensis</name>
    <dbReference type="NCBI Taxonomy" id="324851"/>
    <lineage>
        <taxon>Bacteria</taxon>
        <taxon>Bacillati</taxon>
        <taxon>Actinomycetota</taxon>
        <taxon>Actinomycetes</taxon>
        <taxon>Propionibacteriales</taxon>
        <taxon>Kribbellaceae</taxon>
        <taxon>Kribbella</taxon>
    </lineage>
</organism>
<accession>A0ABN2CXM1</accession>
<feature type="region of interest" description="Disordered" evidence="1">
    <location>
        <begin position="36"/>
        <end position="76"/>
    </location>
</feature>
<dbReference type="EMBL" id="BAAAND010000001">
    <property type="protein sequence ID" value="GAA1566425.1"/>
    <property type="molecule type" value="Genomic_DNA"/>
</dbReference>
<protein>
    <submittedName>
        <fullName evidence="2">Uncharacterized protein</fullName>
    </submittedName>
</protein>
<evidence type="ECO:0000313" key="3">
    <source>
        <dbReference type="Proteomes" id="UP001500190"/>
    </source>
</evidence>
<keyword evidence="3" id="KW-1185">Reference proteome</keyword>